<evidence type="ECO:0000256" key="1">
    <source>
        <dbReference type="ARBA" id="ARBA00004141"/>
    </source>
</evidence>
<sequence length="813" mass="93310">MSVKDRLNQFGHWLYRFWDTRVHFLELHYLYILVMILVVSGLFYAEPGTDWDYIDALFMAVTASTNTGLNTIPMSEVSTYQFIVMYMACFLTSHVTISFFVVMVRRYYFSKRFEYVLEENKRRKEAYRLQKQKELEQQRAQAESGSIFSSSRPTRAIIDPIKRRLSILSIRSTPASRTRKGSYDPRNVSQQPNFNRSSPDFRSEKGHSSIQMENELHRNDIRNDTIDEEASYDRGSDYESQDFGYPALGTHPCDTAQNSSNNSSNDLSVTFSSSSCEPSKQPDEKSILYQESPTSIKPPQLPINNNNNQQITFREDTNVLRERERRKLQQNRNEESDGLPLQRTNSEYEIMRQPSCKSDLTREERYRMGGTEYRALEALAWLVPLYFIGFIILFGFFFRIYIACSTYAQEVLVTSNTNGPVEPWFFCFFMSLSSFTNLGLNHLDSSLIPFRSSPAPLLLAVVLILAGNTAFAIFLRFIIWICYILTPKRNIFGRETFKYLLDHPRRCYTTLFPSTQTWWLFIVLVAITLFELVCFIALNYWLPVLADMSWGARFLDALFQSVATRNAGFSVVSLAEINPAAQLVYIVAMYISVYPVAISMRNSNIYQERALGIFRGEEEEEEMKFSEEELSEAPFIKLKRHATMTSIAQNTKKLLKGPDFFVITQIQRQLTSDICWVITGIFCILALEARAVMEPSPVTISTVIYECVSAFGNVGASTGFPDTATSQSAQYRTLSKLVIIILMYRGRHRGLPASIDRSILLPSDELAQKEREDAERRRNTVASLQLFNDTGASSATHYNNVSDHLIHTRSCTL</sequence>
<dbReference type="AlphaFoldDB" id="A0A1C7N607"/>
<keyword evidence="6 8" id="KW-0472">Membrane</keyword>
<organism evidence="9 10">
    <name type="scientific">Choanephora cucurbitarum</name>
    <dbReference type="NCBI Taxonomy" id="101091"/>
    <lineage>
        <taxon>Eukaryota</taxon>
        <taxon>Fungi</taxon>
        <taxon>Fungi incertae sedis</taxon>
        <taxon>Mucoromycota</taxon>
        <taxon>Mucoromycotina</taxon>
        <taxon>Mucoromycetes</taxon>
        <taxon>Mucorales</taxon>
        <taxon>Mucorineae</taxon>
        <taxon>Choanephoraceae</taxon>
        <taxon>Choanephoroideae</taxon>
        <taxon>Choanephora</taxon>
    </lineage>
</organism>
<feature type="transmembrane region" description="Helical" evidence="8">
    <location>
        <begin position="378"/>
        <end position="403"/>
    </location>
</feature>
<dbReference type="PANTHER" id="PTHR31064">
    <property type="entry name" value="POTASSIUM TRANSPORT PROTEIN DDB_G0292412-RELATED"/>
    <property type="match status" value="1"/>
</dbReference>
<keyword evidence="10" id="KW-1185">Reference proteome</keyword>
<evidence type="ECO:0000313" key="10">
    <source>
        <dbReference type="Proteomes" id="UP000093000"/>
    </source>
</evidence>
<dbReference type="GO" id="GO:0005886">
    <property type="term" value="C:plasma membrane"/>
    <property type="evidence" value="ECO:0007669"/>
    <property type="project" value="TreeGrafter"/>
</dbReference>
<accession>A0A1C7N607</accession>
<dbReference type="Pfam" id="PF02386">
    <property type="entry name" value="TrkH"/>
    <property type="match status" value="1"/>
</dbReference>
<dbReference type="InterPro" id="IPR003445">
    <property type="entry name" value="Cat_transpt"/>
</dbReference>
<feature type="transmembrane region" description="Helical" evidence="8">
    <location>
        <begin position="455"/>
        <end position="486"/>
    </location>
</feature>
<evidence type="ECO:0000256" key="4">
    <source>
        <dbReference type="ARBA" id="ARBA00022989"/>
    </source>
</evidence>
<proteinExistence type="predicted"/>
<dbReference type="InParanoid" id="A0A1C7N607"/>
<feature type="transmembrane region" description="Helical" evidence="8">
    <location>
        <begin position="27"/>
        <end position="45"/>
    </location>
</feature>
<reference evidence="9 10" key="1">
    <citation type="submission" date="2016-03" db="EMBL/GenBank/DDBJ databases">
        <title>Choanephora cucurbitarum.</title>
        <authorList>
            <person name="Min B."/>
            <person name="Park H."/>
            <person name="Park J.-H."/>
            <person name="Shin H.-D."/>
            <person name="Choi I.-G."/>
        </authorList>
    </citation>
    <scope>NUCLEOTIDE SEQUENCE [LARGE SCALE GENOMIC DNA]</scope>
    <source>
        <strain evidence="9 10">KUS-F28377</strain>
    </source>
</reference>
<feature type="compositionally biased region" description="Polar residues" evidence="7">
    <location>
        <begin position="187"/>
        <end position="198"/>
    </location>
</feature>
<dbReference type="Gene3D" id="1.10.287.70">
    <property type="match status" value="1"/>
</dbReference>
<dbReference type="FunCoup" id="A0A1C7N607">
    <property type="interactions" value="88"/>
</dbReference>
<protein>
    <submittedName>
        <fullName evidence="9">Low-affinity potassium transport protein</fullName>
    </submittedName>
</protein>
<dbReference type="GO" id="GO:0140107">
    <property type="term" value="F:high-affinity potassium ion transmembrane transporter activity"/>
    <property type="evidence" value="ECO:0007669"/>
    <property type="project" value="TreeGrafter"/>
</dbReference>
<dbReference type="GO" id="GO:0030007">
    <property type="term" value="P:intracellular potassium ion homeostasis"/>
    <property type="evidence" value="ECO:0007669"/>
    <property type="project" value="TreeGrafter"/>
</dbReference>
<dbReference type="PANTHER" id="PTHR31064:SF30">
    <property type="entry name" value="HIGH-AFFINITY POTASSIUM TRANSPORT PROTEIN-RELATED"/>
    <property type="match status" value="1"/>
</dbReference>
<keyword evidence="2" id="KW-0813">Transport</keyword>
<gene>
    <name evidence="9" type="primary">TRK2_1</name>
    <name evidence="9" type="ORF">A0J61_07513</name>
</gene>
<evidence type="ECO:0000256" key="8">
    <source>
        <dbReference type="SAM" id="Phobius"/>
    </source>
</evidence>
<dbReference type="InterPro" id="IPR051143">
    <property type="entry name" value="TrkH_K-transport"/>
</dbReference>
<feature type="region of interest" description="Disordered" evidence="7">
    <location>
        <begin position="174"/>
        <end position="209"/>
    </location>
</feature>
<dbReference type="OrthoDB" id="9999863at2759"/>
<feature type="compositionally biased region" description="Polar residues" evidence="7">
    <location>
        <begin position="266"/>
        <end position="278"/>
    </location>
</feature>
<feature type="transmembrane region" description="Helical" evidence="8">
    <location>
        <begin position="83"/>
        <end position="104"/>
    </location>
</feature>
<name>A0A1C7N607_9FUNG</name>
<dbReference type="SUPFAM" id="SSF81324">
    <property type="entry name" value="Voltage-gated potassium channels"/>
    <property type="match status" value="1"/>
</dbReference>
<evidence type="ECO:0000256" key="5">
    <source>
        <dbReference type="ARBA" id="ARBA00023065"/>
    </source>
</evidence>
<keyword evidence="4 8" id="KW-1133">Transmembrane helix</keyword>
<feature type="compositionally biased region" description="Low complexity" evidence="7">
    <location>
        <begin position="302"/>
        <end position="311"/>
    </location>
</feature>
<dbReference type="STRING" id="101091.A0A1C7N607"/>
<comment type="subcellular location">
    <subcellularLocation>
        <location evidence="1">Membrane</location>
        <topology evidence="1">Multi-pass membrane protein</topology>
    </subcellularLocation>
</comment>
<feature type="transmembrane region" description="Helical" evidence="8">
    <location>
        <begin position="518"/>
        <end position="542"/>
    </location>
</feature>
<feature type="transmembrane region" description="Helical" evidence="8">
    <location>
        <begin position="580"/>
        <end position="600"/>
    </location>
</feature>
<evidence type="ECO:0000256" key="3">
    <source>
        <dbReference type="ARBA" id="ARBA00022692"/>
    </source>
</evidence>
<evidence type="ECO:0000256" key="6">
    <source>
        <dbReference type="ARBA" id="ARBA00023136"/>
    </source>
</evidence>
<keyword evidence="3 8" id="KW-0812">Transmembrane</keyword>
<dbReference type="GO" id="GO:1990573">
    <property type="term" value="P:potassium ion import across plasma membrane"/>
    <property type="evidence" value="ECO:0007669"/>
    <property type="project" value="TreeGrafter"/>
</dbReference>
<dbReference type="Proteomes" id="UP000093000">
    <property type="component" value="Unassembled WGS sequence"/>
</dbReference>
<evidence type="ECO:0000256" key="7">
    <source>
        <dbReference type="SAM" id="MobiDB-lite"/>
    </source>
</evidence>
<evidence type="ECO:0000256" key="2">
    <source>
        <dbReference type="ARBA" id="ARBA00022448"/>
    </source>
</evidence>
<comment type="caution">
    <text evidence="9">The sequence shown here is derived from an EMBL/GenBank/DDBJ whole genome shotgun (WGS) entry which is preliminary data.</text>
</comment>
<evidence type="ECO:0000313" key="9">
    <source>
        <dbReference type="EMBL" id="OBZ84438.1"/>
    </source>
</evidence>
<feature type="region of interest" description="Disordered" evidence="7">
    <location>
        <begin position="231"/>
        <end position="319"/>
    </location>
</feature>
<keyword evidence="5" id="KW-0406">Ion transport</keyword>
<dbReference type="EMBL" id="LUGH01000510">
    <property type="protein sequence ID" value="OBZ84438.1"/>
    <property type="molecule type" value="Genomic_DNA"/>
</dbReference>